<accession>A0A9X3IY70</accession>
<organism evidence="1 2">
    <name type="scientific">Nannocystis pusilla</name>
    <dbReference type="NCBI Taxonomy" id="889268"/>
    <lineage>
        <taxon>Bacteria</taxon>
        <taxon>Pseudomonadati</taxon>
        <taxon>Myxococcota</taxon>
        <taxon>Polyangia</taxon>
        <taxon>Nannocystales</taxon>
        <taxon>Nannocystaceae</taxon>
        <taxon>Nannocystis</taxon>
    </lineage>
</organism>
<protein>
    <submittedName>
        <fullName evidence="1">Sigma-70 family RNA polymerase sigma factor</fullName>
    </submittedName>
</protein>
<dbReference type="NCBIfam" id="TIGR02937">
    <property type="entry name" value="sigma70-ECF"/>
    <property type="match status" value="1"/>
</dbReference>
<dbReference type="Gene3D" id="1.10.1740.10">
    <property type="match status" value="1"/>
</dbReference>
<evidence type="ECO:0000313" key="1">
    <source>
        <dbReference type="EMBL" id="MCY1007750.1"/>
    </source>
</evidence>
<dbReference type="Proteomes" id="UP001150924">
    <property type="component" value="Unassembled WGS sequence"/>
</dbReference>
<reference evidence="1" key="1">
    <citation type="submission" date="2022-11" db="EMBL/GenBank/DDBJ databases">
        <title>Minimal conservation of predation-associated metabolite biosynthetic gene clusters underscores biosynthetic potential of Myxococcota including descriptions for ten novel species: Archangium lansinium sp. nov., Myxococcus landrumus sp. nov., Nannocystis bai.</title>
        <authorList>
            <person name="Ahearne A."/>
            <person name="Stevens C."/>
            <person name="Phillips K."/>
        </authorList>
    </citation>
    <scope>NUCLEOTIDE SEQUENCE</scope>
    <source>
        <strain evidence="1">Na p29</strain>
    </source>
</reference>
<name>A0A9X3IY70_9BACT</name>
<dbReference type="RefSeq" id="WP_267770390.1">
    <property type="nucleotide sequence ID" value="NZ_JAPNKE010000002.1"/>
</dbReference>
<sequence>MTPAEVHQALDGNRVALTALVRALLPVIKVEVGVALVRRAASQRRDGRQEVDDFAQDVLLHLLSDGGRLLRQWDPARGRSLPSFVRLIARQRVSRVLHGHRGNPWSDEPTELDDLEPAMPDAACDDRVLESREELRALLERLRCHLTERGLVLFQAIYVEQRPIAEVAAELGMTREAVDAWNTRTRNLARRLAAAPAAAKKERTA</sequence>
<dbReference type="EMBL" id="JAPNKE010000002">
    <property type="protein sequence ID" value="MCY1007750.1"/>
    <property type="molecule type" value="Genomic_DNA"/>
</dbReference>
<comment type="caution">
    <text evidence="1">The sequence shown here is derived from an EMBL/GenBank/DDBJ whole genome shotgun (WGS) entry which is preliminary data.</text>
</comment>
<dbReference type="InterPro" id="IPR014284">
    <property type="entry name" value="RNA_pol_sigma-70_dom"/>
</dbReference>
<dbReference type="InterPro" id="IPR013325">
    <property type="entry name" value="RNA_pol_sigma_r2"/>
</dbReference>
<dbReference type="GO" id="GO:0006352">
    <property type="term" value="P:DNA-templated transcription initiation"/>
    <property type="evidence" value="ECO:0007669"/>
    <property type="project" value="InterPro"/>
</dbReference>
<dbReference type="SUPFAM" id="SSF88946">
    <property type="entry name" value="Sigma2 domain of RNA polymerase sigma factors"/>
    <property type="match status" value="1"/>
</dbReference>
<gene>
    <name evidence="1" type="ORF">OV079_19775</name>
</gene>
<proteinExistence type="predicted"/>
<dbReference type="SUPFAM" id="SSF88659">
    <property type="entry name" value="Sigma3 and sigma4 domains of RNA polymerase sigma factors"/>
    <property type="match status" value="1"/>
</dbReference>
<dbReference type="GO" id="GO:0003700">
    <property type="term" value="F:DNA-binding transcription factor activity"/>
    <property type="evidence" value="ECO:0007669"/>
    <property type="project" value="InterPro"/>
</dbReference>
<dbReference type="InterPro" id="IPR013324">
    <property type="entry name" value="RNA_pol_sigma_r3/r4-like"/>
</dbReference>
<dbReference type="AlphaFoldDB" id="A0A9X3IY70"/>
<evidence type="ECO:0000313" key="2">
    <source>
        <dbReference type="Proteomes" id="UP001150924"/>
    </source>
</evidence>
<keyword evidence="2" id="KW-1185">Reference proteome</keyword>